<evidence type="ECO:0000256" key="1">
    <source>
        <dbReference type="ARBA" id="ARBA00009125"/>
    </source>
</evidence>
<name>A0A9Q4PVP8_9EURY</name>
<keyword evidence="5" id="KW-1185">Reference proteome</keyword>
<evidence type="ECO:0000256" key="3">
    <source>
        <dbReference type="ARBA" id="ARBA00022679"/>
    </source>
</evidence>
<accession>A0A9Q4PVP8</accession>
<dbReference type="GO" id="GO:0032259">
    <property type="term" value="P:methylation"/>
    <property type="evidence" value="ECO:0007669"/>
    <property type="project" value="UniProtKB-KW"/>
</dbReference>
<comment type="caution">
    <text evidence="4">The sequence shown here is derived from an EMBL/GenBank/DDBJ whole genome shotgun (WGS) entry which is preliminary data.</text>
</comment>
<dbReference type="AlphaFoldDB" id="A0A9Q4PVP8"/>
<reference evidence="4" key="1">
    <citation type="submission" date="2022-01" db="EMBL/GenBank/DDBJ databases">
        <title>Draft genome of Methanogenium marinum DSM 15558.</title>
        <authorList>
            <person name="Chen S.-C."/>
            <person name="You Y.-T."/>
        </authorList>
    </citation>
    <scope>NUCLEOTIDE SEQUENCE</scope>
    <source>
        <strain evidence="4">DSM 15558</strain>
    </source>
</reference>
<dbReference type="EMBL" id="JAKELO010000002">
    <property type="protein sequence ID" value="MDE4907794.1"/>
    <property type="molecule type" value="Genomic_DNA"/>
</dbReference>
<evidence type="ECO:0000313" key="5">
    <source>
        <dbReference type="Proteomes" id="UP001143747"/>
    </source>
</evidence>
<comment type="similarity">
    <text evidence="1">Belongs to the MtxX family.</text>
</comment>
<dbReference type="RefSeq" id="WP_274924441.1">
    <property type="nucleotide sequence ID" value="NZ_JAKELO010000002.1"/>
</dbReference>
<evidence type="ECO:0000256" key="2">
    <source>
        <dbReference type="ARBA" id="ARBA00022603"/>
    </source>
</evidence>
<protein>
    <submittedName>
        <fullName evidence="4">Methanogenesis marker protein Mmp4/MtxX</fullName>
    </submittedName>
</protein>
<organism evidence="4 5">
    <name type="scientific">Methanogenium marinum</name>
    <dbReference type="NCBI Taxonomy" id="348610"/>
    <lineage>
        <taxon>Archaea</taxon>
        <taxon>Methanobacteriati</taxon>
        <taxon>Methanobacteriota</taxon>
        <taxon>Stenosarchaea group</taxon>
        <taxon>Methanomicrobia</taxon>
        <taxon>Methanomicrobiales</taxon>
        <taxon>Methanomicrobiaceae</taxon>
        <taxon>Methanogenium</taxon>
    </lineage>
</organism>
<keyword evidence="3" id="KW-0808">Transferase</keyword>
<dbReference type="NCBIfam" id="TIGR03270">
    <property type="entry name" value="methan_mark_4"/>
    <property type="match status" value="1"/>
</dbReference>
<dbReference type="InterPro" id="IPR016764">
    <property type="entry name" value="MeTrfase_MtxX_xsu"/>
</dbReference>
<dbReference type="Proteomes" id="UP001143747">
    <property type="component" value="Unassembled WGS sequence"/>
</dbReference>
<proteinExistence type="inferred from homology"/>
<sequence length="247" mass="26273">MLIGIGAGNDPESVRTTLERFSGTIPLRCFTHPRNRDVFSEFDVVYDPVPEEALVRALFSGEIDAAIRGSLPSSSTLAVLKRVAGVPRLERIAFLETAGGIRFLLAPVGVDEGWTVDEKVSLLTQAQRMAPAFGVTSRAAVLSGGRCGDVGRHPVVDRTIADAEEVAARTGCDNAEILIEDAVRSHGVIIAPDGISGNLIFRTLCLLGEGIAHGAPVANIDRIFVDTSRASSNYSKSVFIANSLCKK</sequence>
<dbReference type="SUPFAM" id="SSF53659">
    <property type="entry name" value="Isocitrate/Isopropylmalate dehydrogenase-like"/>
    <property type="match status" value="1"/>
</dbReference>
<dbReference type="GO" id="GO:0008168">
    <property type="term" value="F:methyltransferase activity"/>
    <property type="evidence" value="ECO:0007669"/>
    <property type="project" value="UniProtKB-KW"/>
</dbReference>
<keyword evidence="2" id="KW-0489">Methyltransferase</keyword>
<gene>
    <name evidence="4" type="primary">mtxX</name>
    <name evidence="4" type="ORF">L0665_04100</name>
</gene>
<evidence type="ECO:0000313" key="4">
    <source>
        <dbReference type="EMBL" id="MDE4907794.1"/>
    </source>
</evidence>